<feature type="signal peptide" evidence="2">
    <location>
        <begin position="1"/>
        <end position="22"/>
    </location>
</feature>
<dbReference type="Proteomes" id="UP000033187">
    <property type="component" value="Chromosome 1"/>
</dbReference>
<organism evidence="4 5">
    <name type="scientific">Candidatus Filomicrobium marinum</name>
    <dbReference type="NCBI Taxonomy" id="1608628"/>
    <lineage>
        <taxon>Bacteria</taxon>
        <taxon>Pseudomonadati</taxon>
        <taxon>Pseudomonadota</taxon>
        <taxon>Alphaproteobacteria</taxon>
        <taxon>Hyphomicrobiales</taxon>
        <taxon>Hyphomicrobiaceae</taxon>
        <taxon>Filomicrobium</taxon>
    </lineage>
</organism>
<evidence type="ECO:0000313" key="5">
    <source>
        <dbReference type="Proteomes" id="UP000033187"/>
    </source>
</evidence>
<feature type="compositionally biased region" description="Basic and acidic residues" evidence="1">
    <location>
        <begin position="147"/>
        <end position="212"/>
    </location>
</feature>
<dbReference type="KEGG" id="fiy:BN1229_v1_0507"/>
<dbReference type="KEGG" id="fil:BN1229_v1_0505"/>
<dbReference type="Pfam" id="PF05239">
    <property type="entry name" value="PRC"/>
    <property type="match status" value="1"/>
</dbReference>
<evidence type="ECO:0000259" key="3">
    <source>
        <dbReference type="Pfam" id="PF05239"/>
    </source>
</evidence>
<protein>
    <submittedName>
        <fullName evidence="4">Photosystem reaction center subunit H</fullName>
    </submittedName>
</protein>
<dbReference type="Gene3D" id="6.10.280.100">
    <property type="match status" value="1"/>
</dbReference>
<gene>
    <name evidence="4" type="ORF">YBN1229_v1_0507</name>
</gene>
<sequence>MNALKTTVAALAIFAFVIPALAQDKPAVALPPNTFIEAQPEAHYLAKDVLIGAVVQNTEGKIIGDIEDIILNDWNRVHGVVIGTGGFLGIAGKRIGVRLSALEFRETDGKRVIVLPNVSKEMLTAVAPFVRAEPQKSLLQRAMEKARELTDKSTEAAKEAYEKAKEEAGPAYEKAKETATKAYDKAKEAAAEVYEKAKEAAETNKQSPEKPAGEAPAAAPPAQPPAEKAPETK</sequence>
<feature type="chain" id="PRO_5002306048" evidence="2">
    <location>
        <begin position="23"/>
        <end position="233"/>
    </location>
</feature>
<reference evidence="5" key="1">
    <citation type="submission" date="2015-02" db="EMBL/GenBank/DDBJ databases">
        <authorList>
            <person name="Chooi Y.-H."/>
        </authorList>
    </citation>
    <scope>NUCLEOTIDE SEQUENCE [LARGE SCALE GENOMIC DNA]</scope>
    <source>
        <strain evidence="5">strain Y</strain>
    </source>
</reference>
<evidence type="ECO:0000313" key="4">
    <source>
        <dbReference type="EMBL" id="CPR15788.1"/>
    </source>
</evidence>
<evidence type="ECO:0000256" key="2">
    <source>
        <dbReference type="SAM" id="SignalP"/>
    </source>
</evidence>
<feature type="region of interest" description="Disordered" evidence="1">
    <location>
        <begin position="147"/>
        <end position="233"/>
    </location>
</feature>
<dbReference type="Gene3D" id="2.30.30.240">
    <property type="entry name" value="PRC-barrel domain"/>
    <property type="match status" value="1"/>
</dbReference>
<keyword evidence="5" id="KW-1185">Reference proteome</keyword>
<name>A0A0D6JAQ9_9HYPH</name>
<accession>A0A0D6JAQ9</accession>
<dbReference type="EMBL" id="LN829119">
    <property type="protein sequence ID" value="CPR15788.1"/>
    <property type="molecule type" value="Genomic_DNA"/>
</dbReference>
<dbReference type="RefSeq" id="WP_052743625.1">
    <property type="nucleotide sequence ID" value="NZ_LN829118.1"/>
</dbReference>
<dbReference type="InterPro" id="IPR027275">
    <property type="entry name" value="PRC-brl_dom"/>
</dbReference>
<dbReference type="InterPro" id="IPR011033">
    <property type="entry name" value="PRC_barrel-like_sf"/>
</dbReference>
<dbReference type="SUPFAM" id="SSF50346">
    <property type="entry name" value="PRC-barrel domain"/>
    <property type="match status" value="1"/>
</dbReference>
<proteinExistence type="predicted"/>
<dbReference type="AlphaFoldDB" id="A0A0D6JAQ9"/>
<evidence type="ECO:0000256" key="1">
    <source>
        <dbReference type="SAM" id="MobiDB-lite"/>
    </source>
</evidence>
<keyword evidence="2" id="KW-0732">Signal</keyword>
<feature type="domain" description="PRC-barrel" evidence="3">
    <location>
        <begin position="50"/>
        <end position="115"/>
    </location>
</feature>